<dbReference type="GO" id="GO:0004331">
    <property type="term" value="F:fructose-2,6-bisphosphate 2-phosphatase activity"/>
    <property type="evidence" value="ECO:0007669"/>
    <property type="project" value="TreeGrafter"/>
</dbReference>
<accession>A0A1F2PHY0</accession>
<dbReference type="Pfam" id="PF00300">
    <property type="entry name" value="His_Phos_1"/>
    <property type="match status" value="1"/>
</dbReference>
<dbReference type="EMBL" id="LKEU01000027">
    <property type="protein sequence ID" value="OFV70937.1"/>
    <property type="molecule type" value="Genomic_DNA"/>
</dbReference>
<name>A0A1F2PHY0_9FIRM</name>
<dbReference type="InterPro" id="IPR003094">
    <property type="entry name" value="6Pfruct_kin"/>
</dbReference>
<evidence type="ECO:0000313" key="3">
    <source>
        <dbReference type="Proteomes" id="UP000176244"/>
    </source>
</evidence>
<proteinExistence type="predicted"/>
<dbReference type="STRING" id="52694.ACWI_15230"/>
<dbReference type="Pfam" id="PF01966">
    <property type="entry name" value="HD"/>
    <property type="match status" value="1"/>
</dbReference>
<dbReference type="Gene3D" id="1.10.3210.10">
    <property type="entry name" value="Hypothetical protein af1432"/>
    <property type="match status" value="1"/>
</dbReference>
<dbReference type="AlphaFoldDB" id="A0A1F2PHY0"/>
<dbReference type="GO" id="GO:0005829">
    <property type="term" value="C:cytosol"/>
    <property type="evidence" value="ECO:0007669"/>
    <property type="project" value="TreeGrafter"/>
</dbReference>
<gene>
    <name evidence="2" type="primary">pspA_1</name>
    <name evidence="2" type="ORF">ACWI_15230</name>
</gene>
<dbReference type="InterPro" id="IPR029033">
    <property type="entry name" value="His_PPase_superfam"/>
</dbReference>
<dbReference type="Proteomes" id="UP000176244">
    <property type="component" value="Unassembled WGS sequence"/>
</dbReference>
<comment type="caution">
    <text evidence="2">The sequence shown here is derived from an EMBL/GenBank/DDBJ whole genome shotgun (WGS) entry which is preliminary data.</text>
</comment>
<dbReference type="InterPro" id="IPR006674">
    <property type="entry name" value="HD_domain"/>
</dbReference>
<sequence>MADYFSKIALSMIITSPLARSRQTAEIISNGRYPIVSVAELEEIDTGLWDGLPFDLIKQKYPDDYQQRGENLARVPFPKGESYHQVLMRTEPCIEKMMKKYNGNLAIVGHACVNQGLLSKWMGLDLEQALGLHQSYGSISLIEMDEHSKKVKYVGKNLEAIPDQDECQAILERFHVGEDVRNHGRCVCKLALEWTDLLIQKNYNLNRNLIAAAALLHDIARAEKEHAQIGADWINREGYPRVAEVIEFHHLLSSYDEERITEKTIVYLADKKVSGCQRISIDERFNKSRKKCTTLVGKVKHRLAYLQAKKVESLLEEAMGY</sequence>
<dbReference type="Gene3D" id="3.40.50.1240">
    <property type="entry name" value="Phosphoglycerate mutase-like"/>
    <property type="match status" value="1"/>
</dbReference>
<dbReference type="InterPro" id="IPR003607">
    <property type="entry name" value="HD/PDEase_dom"/>
</dbReference>
<keyword evidence="2" id="KW-0378">Hydrolase</keyword>
<dbReference type="PANTHER" id="PTHR10606">
    <property type="entry name" value="6-PHOSPHOFRUCTO-2-KINASE/FRUCTOSE-2,6-BISPHOSPHATASE"/>
    <property type="match status" value="1"/>
</dbReference>
<dbReference type="InterPro" id="IPR013078">
    <property type="entry name" value="His_Pase_superF_clade-1"/>
</dbReference>
<dbReference type="CDD" id="cd07067">
    <property type="entry name" value="HP_PGM_like"/>
    <property type="match status" value="1"/>
</dbReference>
<dbReference type="EC" id="3.1.3.3" evidence="2"/>
<evidence type="ECO:0000259" key="1">
    <source>
        <dbReference type="SMART" id="SM00471"/>
    </source>
</evidence>
<dbReference type="SUPFAM" id="SSF53254">
    <property type="entry name" value="Phosphoglycerate mutase-like"/>
    <property type="match status" value="1"/>
</dbReference>
<dbReference type="SMART" id="SM00471">
    <property type="entry name" value="HDc"/>
    <property type="match status" value="1"/>
</dbReference>
<reference evidence="2 3" key="1">
    <citation type="submission" date="2015-09" db="EMBL/GenBank/DDBJ databases">
        <title>Genome sequence of Acetobacterium wieringae DSM 1911.</title>
        <authorList>
            <person name="Poehlein A."/>
            <person name="Bengelsdorf F.R."/>
            <person name="Schiel-Bengelsdorf B."/>
            <person name="Duerre P."/>
            <person name="Daniel R."/>
        </authorList>
    </citation>
    <scope>NUCLEOTIDE SEQUENCE [LARGE SCALE GENOMIC DNA]</scope>
    <source>
        <strain evidence="2 3">DSM 1911</strain>
    </source>
</reference>
<dbReference type="SUPFAM" id="SSF109604">
    <property type="entry name" value="HD-domain/PDEase-like"/>
    <property type="match status" value="1"/>
</dbReference>
<dbReference type="GO" id="GO:0003873">
    <property type="term" value="F:6-phosphofructo-2-kinase activity"/>
    <property type="evidence" value="ECO:0007669"/>
    <property type="project" value="TreeGrafter"/>
</dbReference>
<feature type="domain" description="HD/PDEase" evidence="1">
    <location>
        <begin position="176"/>
        <end position="284"/>
    </location>
</feature>
<evidence type="ECO:0000313" key="2">
    <source>
        <dbReference type="EMBL" id="OFV70937.1"/>
    </source>
</evidence>
<protein>
    <submittedName>
        <fullName evidence="2">Phosphoserine phosphatase 1</fullName>
        <ecNumber evidence="2">3.1.3.3</ecNumber>
    </submittedName>
</protein>
<dbReference type="GO" id="GO:0006003">
    <property type="term" value="P:fructose 2,6-bisphosphate metabolic process"/>
    <property type="evidence" value="ECO:0007669"/>
    <property type="project" value="InterPro"/>
</dbReference>
<dbReference type="GO" id="GO:0005524">
    <property type="term" value="F:ATP binding"/>
    <property type="evidence" value="ECO:0007669"/>
    <property type="project" value="InterPro"/>
</dbReference>
<organism evidence="2 3">
    <name type="scientific">Acetobacterium wieringae</name>
    <dbReference type="NCBI Taxonomy" id="52694"/>
    <lineage>
        <taxon>Bacteria</taxon>
        <taxon>Bacillati</taxon>
        <taxon>Bacillota</taxon>
        <taxon>Clostridia</taxon>
        <taxon>Eubacteriales</taxon>
        <taxon>Eubacteriaceae</taxon>
        <taxon>Acetobacterium</taxon>
    </lineage>
</organism>
<dbReference type="PANTHER" id="PTHR10606:SF44">
    <property type="entry name" value="6-PHOSPHOFRUCTO 2-KINASE_FRUCTOSE 2,6-BISPHOSPHATASE LONG FORM"/>
    <property type="match status" value="1"/>
</dbReference>